<organism evidence="1 2">
    <name type="scientific">Hominisplanchenecus faecis</name>
    <dbReference type="NCBI Taxonomy" id="2885351"/>
    <lineage>
        <taxon>Bacteria</taxon>
        <taxon>Bacillati</taxon>
        <taxon>Bacillota</taxon>
        <taxon>Clostridia</taxon>
        <taxon>Lachnospirales</taxon>
        <taxon>Lachnospiraceae</taxon>
        <taxon>Hominisplanchenecus</taxon>
    </lineage>
</organism>
<dbReference type="EMBL" id="JAJEQE010000007">
    <property type="protein sequence ID" value="MCC2148307.1"/>
    <property type="molecule type" value="Genomic_DNA"/>
</dbReference>
<gene>
    <name evidence="1" type="ORF">LKD42_03400</name>
</gene>
<comment type="caution">
    <text evidence="1">The sequence shown here is derived from an EMBL/GenBank/DDBJ whole genome shotgun (WGS) entry which is preliminary data.</text>
</comment>
<proteinExistence type="predicted"/>
<dbReference type="Proteomes" id="UP001299235">
    <property type="component" value="Unassembled WGS sequence"/>
</dbReference>
<dbReference type="RefSeq" id="WP_248834832.1">
    <property type="nucleotide sequence ID" value="NZ_JAJEQE010000007.1"/>
</dbReference>
<keyword evidence="2" id="KW-1185">Reference proteome</keyword>
<evidence type="ECO:0000313" key="2">
    <source>
        <dbReference type="Proteomes" id="UP001299235"/>
    </source>
</evidence>
<reference evidence="1 2" key="1">
    <citation type="submission" date="2021-10" db="EMBL/GenBank/DDBJ databases">
        <title>Anaerobic single-cell dispensing facilitates the cultivation of human gut bacteria.</title>
        <authorList>
            <person name="Afrizal A."/>
        </authorList>
    </citation>
    <scope>NUCLEOTIDE SEQUENCE [LARGE SCALE GENOMIC DNA]</scope>
    <source>
        <strain evidence="1 2">CLA-AA-H246</strain>
    </source>
</reference>
<protein>
    <submittedName>
        <fullName evidence="1">Aspartate dehydrogenase</fullName>
    </submittedName>
</protein>
<evidence type="ECO:0000313" key="1">
    <source>
        <dbReference type="EMBL" id="MCC2148307.1"/>
    </source>
</evidence>
<sequence length="72" mass="8539">MGLFKKKIMKKTYDREYMKPVICASICTGEKVAGFKDIRTGKIEEIMLIRLPEDLERFKEIYEITEEVAKEY</sequence>
<accession>A0ABS8ET25</accession>
<name>A0ABS8ET25_9FIRM</name>